<keyword evidence="1" id="KW-0645">Protease</keyword>
<dbReference type="GO" id="GO:0006508">
    <property type="term" value="P:proteolysis"/>
    <property type="evidence" value="ECO:0007669"/>
    <property type="project" value="UniProtKB-KW"/>
</dbReference>
<dbReference type="PANTHER" id="PTHR24559:SF450">
    <property type="entry name" value="RNA-DIRECTED DNA POLYMERASE HOMOLOG"/>
    <property type="match status" value="1"/>
</dbReference>
<proteinExistence type="predicted"/>
<evidence type="ECO:0000256" key="2">
    <source>
        <dbReference type="ARBA" id="ARBA00022679"/>
    </source>
</evidence>
<keyword evidence="4" id="KW-0540">Nuclease</keyword>
<comment type="caution">
    <text evidence="9">The sequence shown here is derived from an EMBL/GenBank/DDBJ whole genome shotgun (WGS) entry which is preliminary data.</text>
</comment>
<dbReference type="Pfam" id="PF00078">
    <property type="entry name" value="RVT_1"/>
    <property type="match status" value="1"/>
</dbReference>
<evidence type="ECO:0000256" key="3">
    <source>
        <dbReference type="ARBA" id="ARBA00022695"/>
    </source>
</evidence>
<feature type="domain" description="Reverse transcriptase" evidence="8">
    <location>
        <begin position="47"/>
        <end position="183"/>
    </location>
</feature>
<sequence length="207" mass="24293">MNSRLRDLCQNEIKDLLKKKLITPSQSPWSCTAFYVENAHELERGVPRLVINYKPLNKVLKTIRYPLPNKNDLIKATTAAVVFSKFDLKSGFWQIQVHPSDRYKTAFNTPFGQYQWNVMPFGLKNAPSEFQKIMNAIFNPYHDFILVYIDDILVFSKSIDQHWKHLYTFQALIIKKWPCAISKENASLSNTCYLLRFQNLKPNYYSC</sequence>
<dbReference type="PANTHER" id="PTHR24559">
    <property type="entry name" value="TRANSPOSON TY3-I GAG-POL POLYPROTEIN"/>
    <property type="match status" value="1"/>
</dbReference>
<dbReference type="GO" id="GO:0008233">
    <property type="term" value="F:peptidase activity"/>
    <property type="evidence" value="ECO:0007669"/>
    <property type="project" value="UniProtKB-KW"/>
</dbReference>
<dbReference type="Gene3D" id="3.10.10.10">
    <property type="entry name" value="HIV Type 1 Reverse Transcriptase, subunit A, domain 1"/>
    <property type="match status" value="1"/>
</dbReference>
<accession>A0AAP0Q3W7</accession>
<dbReference type="EMBL" id="JBBNAG010000001">
    <property type="protein sequence ID" value="KAK9166792.1"/>
    <property type="molecule type" value="Genomic_DNA"/>
</dbReference>
<evidence type="ECO:0000259" key="8">
    <source>
        <dbReference type="Pfam" id="PF00078"/>
    </source>
</evidence>
<keyword evidence="7" id="KW-0695">RNA-directed DNA polymerase</keyword>
<dbReference type="Proteomes" id="UP001419268">
    <property type="component" value="Unassembled WGS sequence"/>
</dbReference>
<dbReference type="GO" id="GO:0004519">
    <property type="term" value="F:endonuclease activity"/>
    <property type="evidence" value="ECO:0007669"/>
    <property type="project" value="UniProtKB-KW"/>
</dbReference>
<keyword evidence="3" id="KW-0548">Nucleotidyltransferase</keyword>
<organism evidence="9 10">
    <name type="scientific">Stephania cephalantha</name>
    <dbReference type="NCBI Taxonomy" id="152367"/>
    <lineage>
        <taxon>Eukaryota</taxon>
        <taxon>Viridiplantae</taxon>
        <taxon>Streptophyta</taxon>
        <taxon>Embryophyta</taxon>
        <taxon>Tracheophyta</taxon>
        <taxon>Spermatophyta</taxon>
        <taxon>Magnoliopsida</taxon>
        <taxon>Ranunculales</taxon>
        <taxon>Menispermaceae</taxon>
        <taxon>Menispermoideae</taxon>
        <taxon>Cissampelideae</taxon>
        <taxon>Stephania</taxon>
    </lineage>
</organism>
<evidence type="ECO:0000256" key="5">
    <source>
        <dbReference type="ARBA" id="ARBA00022759"/>
    </source>
</evidence>
<evidence type="ECO:0000256" key="6">
    <source>
        <dbReference type="ARBA" id="ARBA00022801"/>
    </source>
</evidence>
<dbReference type="InterPro" id="IPR043128">
    <property type="entry name" value="Rev_trsase/Diguanyl_cyclase"/>
</dbReference>
<evidence type="ECO:0000313" key="9">
    <source>
        <dbReference type="EMBL" id="KAK9166792.1"/>
    </source>
</evidence>
<gene>
    <name evidence="9" type="ORF">Scep_001983</name>
</gene>
<dbReference type="Gene3D" id="3.30.70.270">
    <property type="match status" value="1"/>
</dbReference>
<dbReference type="SUPFAM" id="SSF56672">
    <property type="entry name" value="DNA/RNA polymerases"/>
    <property type="match status" value="1"/>
</dbReference>
<name>A0AAP0Q3W7_9MAGN</name>
<evidence type="ECO:0000256" key="7">
    <source>
        <dbReference type="ARBA" id="ARBA00022918"/>
    </source>
</evidence>
<keyword evidence="10" id="KW-1185">Reference proteome</keyword>
<evidence type="ECO:0000313" key="10">
    <source>
        <dbReference type="Proteomes" id="UP001419268"/>
    </source>
</evidence>
<dbReference type="FunFam" id="3.10.10.10:FF:000007">
    <property type="entry name" value="Retrovirus-related Pol polyprotein from transposon 17.6-like Protein"/>
    <property type="match status" value="1"/>
</dbReference>
<reference evidence="9 10" key="1">
    <citation type="submission" date="2024-01" db="EMBL/GenBank/DDBJ databases">
        <title>Genome assemblies of Stephania.</title>
        <authorList>
            <person name="Yang L."/>
        </authorList>
    </citation>
    <scope>NUCLEOTIDE SEQUENCE [LARGE SCALE GENOMIC DNA]</scope>
    <source>
        <strain evidence="9">JXDWG</strain>
        <tissue evidence="9">Leaf</tissue>
    </source>
</reference>
<keyword evidence="2" id="KW-0808">Transferase</keyword>
<dbReference type="CDD" id="cd01647">
    <property type="entry name" value="RT_LTR"/>
    <property type="match status" value="1"/>
</dbReference>
<dbReference type="InterPro" id="IPR053134">
    <property type="entry name" value="RNA-dir_DNA_polymerase"/>
</dbReference>
<evidence type="ECO:0000256" key="1">
    <source>
        <dbReference type="ARBA" id="ARBA00022670"/>
    </source>
</evidence>
<dbReference type="AlphaFoldDB" id="A0AAP0Q3W7"/>
<keyword evidence="6" id="KW-0378">Hydrolase</keyword>
<protein>
    <recommendedName>
        <fullName evidence="8">Reverse transcriptase domain-containing protein</fullName>
    </recommendedName>
</protein>
<keyword evidence="5" id="KW-0255">Endonuclease</keyword>
<evidence type="ECO:0000256" key="4">
    <source>
        <dbReference type="ARBA" id="ARBA00022722"/>
    </source>
</evidence>
<dbReference type="InterPro" id="IPR000477">
    <property type="entry name" value="RT_dom"/>
</dbReference>
<dbReference type="InterPro" id="IPR043502">
    <property type="entry name" value="DNA/RNA_pol_sf"/>
</dbReference>
<dbReference type="GO" id="GO:0003964">
    <property type="term" value="F:RNA-directed DNA polymerase activity"/>
    <property type="evidence" value="ECO:0007669"/>
    <property type="project" value="UniProtKB-KW"/>
</dbReference>